<feature type="transmembrane region" description="Helical" evidence="12">
    <location>
        <begin position="175"/>
        <end position="193"/>
    </location>
</feature>
<evidence type="ECO:0000256" key="11">
    <source>
        <dbReference type="ARBA" id="ARBA00023310"/>
    </source>
</evidence>
<evidence type="ECO:0000256" key="1">
    <source>
        <dbReference type="ARBA" id="ARBA00004141"/>
    </source>
</evidence>
<comment type="caution">
    <text evidence="14">The sequence shown here is derived from an EMBL/GenBank/DDBJ whole genome shotgun (WGS) entry which is preliminary data.</text>
</comment>
<evidence type="ECO:0000256" key="12">
    <source>
        <dbReference type="HAMAP-Rule" id="MF_01393"/>
    </source>
</evidence>
<dbReference type="PANTHER" id="PTHR42823">
    <property type="entry name" value="ATP SYNTHASE SUBUNIT A, CHLOROPLASTIC"/>
    <property type="match status" value="1"/>
</dbReference>
<protein>
    <recommendedName>
        <fullName evidence="12 13">ATP synthase subunit a</fullName>
    </recommendedName>
    <alternativeName>
        <fullName evidence="12">ATP synthase F0 sector subunit a</fullName>
    </alternativeName>
    <alternativeName>
        <fullName evidence="12">F-ATPase subunit 6</fullName>
    </alternativeName>
</protein>
<feature type="transmembrane region" description="Helical" evidence="12">
    <location>
        <begin position="205"/>
        <end position="223"/>
    </location>
</feature>
<dbReference type="PANTHER" id="PTHR42823:SF3">
    <property type="entry name" value="ATP SYNTHASE SUBUNIT A, CHLOROPLASTIC"/>
    <property type="match status" value="1"/>
</dbReference>
<evidence type="ECO:0000313" key="15">
    <source>
        <dbReference type="Proteomes" id="UP000251800"/>
    </source>
</evidence>
<comment type="similarity">
    <text evidence="2 12 13">Belongs to the ATPase A chain family.</text>
</comment>
<feature type="transmembrane region" description="Helical" evidence="12">
    <location>
        <begin position="229"/>
        <end position="254"/>
    </location>
</feature>
<dbReference type="InterPro" id="IPR000568">
    <property type="entry name" value="ATP_synth_F0_asu"/>
</dbReference>
<sequence>MASGAEQHGGGDSASYYVSHHLTHLQVGEGFWTWNIDTLLVSTVLGVIMCAVMYMGARKATAGTPGFLQNMVESLVDFIDGLVKESFPGTSKFVPPFALTIFVWTFLWNCMDLIPVDWLPTAASMAGLEYMRVVPSADMNATFAISISVFFLIIIYSIAGKGFGGYAKEWLSHPFGWYLLPFNIIINFVELMAKPVSLSLRLFGNLYAGELIFILIALLPWGVQFIPGFAWAVFHILVVTLQAFIITVLSVVYLSMAYESHDDH</sequence>
<gene>
    <name evidence="12" type="primary">atpB</name>
    <name evidence="14" type="ORF">DEH80_12145</name>
</gene>
<keyword evidence="5 12" id="KW-0138">CF(0)</keyword>
<dbReference type="GO" id="GO:0016787">
    <property type="term" value="F:hydrolase activity"/>
    <property type="evidence" value="ECO:0007669"/>
    <property type="project" value="UniProtKB-KW"/>
</dbReference>
<dbReference type="HAMAP" id="MF_01393">
    <property type="entry name" value="ATP_synth_a_bact"/>
    <property type="match status" value="1"/>
</dbReference>
<dbReference type="GO" id="GO:0046933">
    <property type="term" value="F:proton-transporting ATP synthase activity, rotational mechanism"/>
    <property type="evidence" value="ECO:0007669"/>
    <property type="project" value="UniProtKB-UniRule"/>
</dbReference>
<keyword evidence="6 12" id="KW-0812">Transmembrane</keyword>
<keyword evidence="7 12" id="KW-0375">Hydrogen ion transport</keyword>
<dbReference type="NCBIfam" id="TIGR01131">
    <property type="entry name" value="ATP_synt_6_or_A"/>
    <property type="match status" value="1"/>
</dbReference>
<organism evidence="14 15">
    <name type="scientific">Abyssibacter profundi</name>
    <dbReference type="NCBI Taxonomy" id="2182787"/>
    <lineage>
        <taxon>Bacteria</taxon>
        <taxon>Pseudomonadati</taxon>
        <taxon>Pseudomonadota</taxon>
        <taxon>Gammaproteobacteria</taxon>
        <taxon>Chromatiales</taxon>
        <taxon>Oceanococcaceae</taxon>
        <taxon>Abyssibacter</taxon>
    </lineage>
</organism>
<dbReference type="CDD" id="cd00310">
    <property type="entry name" value="ATP-synt_Fo_a_6"/>
    <property type="match status" value="1"/>
</dbReference>
<evidence type="ECO:0000256" key="5">
    <source>
        <dbReference type="ARBA" id="ARBA00022547"/>
    </source>
</evidence>
<evidence type="ECO:0000256" key="7">
    <source>
        <dbReference type="ARBA" id="ARBA00022781"/>
    </source>
</evidence>
<dbReference type="AlphaFoldDB" id="A0A363UJE1"/>
<dbReference type="Gene3D" id="1.20.120.220">
    <property type="entry name" value="ATP synthase, F0 complex, subunit A"/>
    <property type="match status" value="1"/>
</dbReference>
<dbReference type="OrthoDB" id="9789241at2"/>
<keyword evidence="3 12" id="KW-0813">Transport</keyword>
<evidence type="ECO:0000256" key="10">
    <source>
        <dbReference type="ARBA" id="ARBA00023136"/>
    </source>
</evidence>
<evidence type="ECO:0000256" key="8">
    <source>
        <dbReference type="ARBA" id="ARBA00022989"/>
    </source>
</evidence>
<dbReference type="InterPro" id="IPR045082">
    <property type="entry name" value="ATP_syn_F0_a_bact/chloroplast"/>
</dbReference>
<proteinExistence type="inferred from homology"/>
<dbReference type="EMBL" id="QEQK01000010">
    <property type="protein sequence ID" value="PWN55534.1"/>
    <property type="molecule type" value="Genomic_DNA"/>
</dbReference>
<name>A0A363UJE1_9GAMM</name>
<dbReference type="InterPro" id="IPR023011">
    <property type="entry name" value="ATP_synth_F0_asu_AS"/>
</dbReference>
<keyword evidence="10 12" id="KW-0472">Membrane</keyword>
<comment type="subcellular location">
    <subcellularLocation>
        <location evidence="12 13">Cell membrane</location>
        <topology evidence="12 13">Multi-pass membrane protein</topology>
    </subcellularLocation>
    <subcellularLocation>
        <location evidence="1">Membrane</location>
        <topology evidence="1">Multi-pass membrane protein</topology>
    </subcellularLocation>
</comment>
<evidence type="ECO:0000256" key="3">
    <source>
        <dbReference type="ARBA" id="ARBA00022448"/>
    </source>
</evidence>
<dbReference type="NCBIfam" id="NF004477">
    <property type="entry name" value="PRK05815.1-1"/>
    <property type="match status" value="1"/>
</dbReference>
<evidence type="ECO:0000256" key="13">
    <source>
        <dbReference type="RuleBase" id="RU000483"/>
    </source>
</evidence>
<keyword evidence="9 12" id="KW-0406">Ion transport</keyword>
<feature type="transmembrane region" description="Helical" evidence="12">
    <location>
        <begin position="39"/>
        <end position="57"/>
    </location>
</feature>
<dbReference type="SUPFAM" id="SSF81336">
    <property type="entry name" value="F1F0 ATP synthase subunit A"/>
    <property type="match status" value="1"/>
</dbReference>
<accession>A0A363UJE1</accession>
<evidence type="ECO:0000256" key="6">
    <source>
        <dbReference type="ARBA" id="ARBA00022692"/>
    </source>
</evidence>
<evidence type="ECO:0000256" key="4">
    <source>
        <dbReference type="ARBA" id="ARBA00022475"/>
    </source>
</evidence>
<keyword evidence="4 12" id="KW-1003">Cell membrane</keyword>
<evidence type="ECO:0000256" key="2">
    <source>
        <dbReference type="ARBA" id="ARBA00006810"/>
    </source>
</evidence>
<dbReference type="PRINTS" id="PR00123">
    <property type="entry name" value="ATPASEA"/>
</dbReference>
<dbReference type="GO" id="GO:0042777">
    <property type="term" value="P:proton motive force-driven plasma membrane ATP synthesis"/>
    <property type="evidence" value="ECO:0007669"/>
    <property type="project" value="TreeGrafter"/>
</dbReference>
<keyword evidence="14" id="KW-0378">Hydrolase</keyword>
<dbReference type="InterPro" id="IPR035908">
    <property type="entry name" value="F0_ATP_A_sf"/>
</dbReference>
<dbReference type="GO" id="GO:0045259">
    <property type="term" value="C:proton-transporting ATP synthase complex"/>
    <property type="evidence" value="ECO:0007669"/>
    <property type="project" value="UniProtKB-KW"/>
</dbReference>
<dbReference type="PROSITE" id="PS00449">
    <property type="entry name" value="ATPASE_A"/>
    <property type="match status" value="1"/>
</dbReference>
<keyword evidence="11 12" id="KW-0066">ATP synthesis</keyword>
<keyword evidence="15" id="KW-1185">Reference proteome</keyword>
<dbReference type="FunFam" id="1.20.120.220:FF:000002">
    <property type="entry name" value="ATP synthase subunit a"/>
    <property type="match status" value="1"/>
</dbReference>
<dbReference type="Proteomes" id="UP000251800">
    <property type="component" value="Unassembled WGS sequence"/>
</dbReference>
<evidence type="ECO:0000256" key="9">
    <source>
        <dbReference type="ARBA" id="ARBA00023065"/>
    </source>
</evidence>
<dbReference type="RefSeq" id="WP_109720773.1">
    <property type="nucleotide sequence ID" value="NZ_QEQK01000010.1"/>
</dbReference>
<keyword evidence="8 12" id="KW-1133">Transmembrane helix</keyword>
<feature type="transmembrane region" description="Helical" evidence="12">
    <location>
        <begin position="141"/>
        <end position="163"/>
    </location>
</feature>
<dbReference type="Pfam" id="PF00119">
    <property type="entry name" value="ATP-synt_A"/>
    <property type="match status" value="1"/>
</dbReference>
<comment type="function">
    <text evidence="12 13">Key component of the proton channel; it plays a direct role in the translocation of protons across the membrane.</text>
</comment>
<dbReference type="GO" id="GO:0005886">
    <property type="term" value="C:plasma membrane"/>
    <property type="evidence" value="ECO:0007669"/>
    <property type="project" value="UniProtKB-SubCell"/>
</dbReference>
<reference evidence="14 15" key="1">
    <citation type="submission" date="2018-05" db="EMBL/GenBank/DDBJ databases">
        <title>Abyssibacter profundi OUC007T gen. nov., sp. nov, a marine bacterium isolated from seawater of the Mariana Trench.</title>
        <authorList>
            <person name="Zhou S."/>
        </authorList>
    </citation>
    <scope>NUCLEOTIDE SEQUENCE [LARGE SCALE GENOMIC DNA]</scope>
    <source>
        <strain evidence="14 15">OUC007</strain>
    </source>
</reference>
<evidence type="ECO:0000313" key="14">
    <source>
        <dbReference type="EMBL" id="PWN55534.1"/>
    </source>
</evidence>